<keyword evidence="2 8" id="KW-0138">CF(0)</keyword>
<evidence type="ECO:0000256" key="2">
    <source>
        <dbReference type="ARBA" id="ARBA00022547"/>
    </source>
</evidence>
<evidence type="ECO:0000313" key="10">
    <source>
        <dbReference type="Proteomes" id="UP001447188"/>
    </source>
</evidence>
<name>A0ABR3G9Q1_9PEZI</name>
<dbReference type="PANTHER" id="PTHR12733:SF3">
    <property type="entry name" value="ATP SYNTHASE F(0) COMPLEX SUBUNIT B1, MITOCHONDRIAL"/>
    <property type="match status" value="1"/>
</dbReference>
<proteinExistence type="inferred from homology"/>
<comment type="function">
    <text evidence="8">Subunit b, of the mitochondrial membrane ATP synthase complex (F(1)F(0) ATP synthase or Complex V) that produces ATP from ADP in the presence of a proton gradient across the membrane which is generated by electron transport complexes of the respiratory chain. ATP synthase complex consist of a soluble F(1) head domain - the catalytic core - and a membrane F(1) domain - the membrane proton channel. These two domains are linked by a central stalk rotating inside the F(1) region and a stationary peripheral stalk. During catalysis, ATP synthesis in the catalytic domain of F(1) is coupled via a rotary mechanism of the central stalk subunits to proton translocation. In vivo, can only synthesize ATP although its ATP hydrolase activity can be activated artificially in vitro. Part of the complex F(0) domain. Part of the complex F(0) domain and the peripheric stalk, which acts as a stator to hold the catalytic alpha(3)beta(3) subcomplex and subunit a/ATP6 static relative to the rotary elements.</text>
</comment>
<evidence type="ECO:0000313" key="9">
    <source>
        <dbReference type="EMBL" id="KAL0632500.1"/>
    </source>
</evidence>
<keyword evidence="1 8" id="KW-0813">Transport</keyword>
<evidence type="ECO:0000256" key="3">
    <source>
        <dbReference type="ARBA" id="ARBA00022781"/>
    </source>
</evidence>
<keyword evidence="5 8" id="KW-0406">Ion transport</keyword>
<gene>
    <name evidence="9" type="primary">ATP4</name>
    <name evidence="9" type="ORF">Q9L58_008607</name>
</gene>
<evidence type="ECO:0000256" key="4">
    <source>
        <dbReference type="ARBA" id="ARBA00022792"/>
    </source>
</evidence>
<keyword evidence="7 8" id="KW-0472">Membrane</keyword>
<evidence type="ECO:0000256" key="6">
    <source>
        <dbReference type="ARBA" id="ARBA00023128"/>
    </source>
</evidence>
<dbReference type="PANTHER" id="PTHR12733">
    <property type="entry name" value="MITOCHONDRIAL ATP SYNTHASE B CHAIN"/>
    <property type="match status" value="1"/>
</dbReference>
<comment type="subcellular location">
    <subcellularLocation>
        <location evidence="8">Mitochondrion</location>
    </subcellularLocation>
    <subcellularLocation>
        <location evidence="8">Mitochondrion inner membrane</location>
    </subcellularLocation>
</comment>
<dbReference type="SUPFAM" id="SSF161060">
    <property type="entry name" value="ATP synthase B chain-like"/>
    <property type="match status" value="1"/>
</dbReference>
<organism evidence="9 10">
    <name type="scientific">Discina gigas</name>
    <dbReference type="NCBI Taxonomy" id="1032678"/>
    <lineage>
        <taxon>Eukaryota</taxon>
        <taxon>Fungi</taxon>
        <taxon>Dikarya</taxon>
        <taxon>Ascomycota</taxon>
        <taxon>Pezizomycotina</taxon>
        <taxon>Pezizomycetes</taxon>
        <taxon>Pezizales</taxon>
        <taxon>Discinaceae</taxon>
        <taxon>Discina</taxon>
    </lineage>
</organism>
<comment type="caution">
    <text evidence="9">The sequence shown here is derived from an EMBL/GenBank/DDBJ whole genome shotgun (WGS) entry which is preliminary data.</text>
</comment>
<dbReference type="Proteomes" id="UP001447188">
    <property type="component" value="Unassembled WGS sequence"/>
</dbReference>
<evidence type="ECO:0000256" key="8">
    <source>
        <dbReference type="RuleBase" id="RU368017"/>
    </source>
</evidence>
<protein>
    <recommendedName>
        <fullName evidence="8">ATP synthase subunit 4</fullName>
    </recommendedName>
</protein>
<accession>A0ABR3G9Q1</accession>
<dbReference type="InterPro" id="IPR008688">
    <property type="entry name" value="ATP_synth_Bsub_B/MI25"/>
</dbReference>
<reference evidence="9 10" key="1">
    <citation type="submission" date="2024-02" db="EMBL/GenBank/DDBJ databases">
        <title>Discinaceae phylogenomics.</title>
        <authorList>
            <person name="Dirks A.C."/>
            <person name="James T.Y."/>
        </authorList>
    </citation>
    <scope>NUCLEOTIDE SEQUENCE [LARGE SCALE GENOMIC DNA]</scope>
    <source>
        <strain evidence="9 10">ACD0624</strain>
    </source>
</reference>
<keyword evidence="10" id="KW-1185">Reference proteome</keyword>
<comment type="similarity">
    <text evidence="8">Belongs to the eukaryotic ATPase B chain family.</text>
</comment>
<evidence type="ECO:0000256" key="7">
    <source>
        <dbReference type="ARBA" id="ARBA00023136"/>
    </source>
</evidence>
<dbReference type="EMBL" id="JBBBZM010000165">
    <property type="protein sequence ID" value="KAL0632500.1"/>
    <property type="molecule type" value="Genomic_DNA"/>
</dbReference>
<evidence type="ECO:0000256" key="5">
    <source>
        <dbReference type="ARBA" id="ARBA00023065"/>
    </source>
</evidence>
<keyword evidence="6 8" id="KW-0496">Mitochondrion</keyword>
<keyword evidence="3 8" id="KW-0375">Hydrogen ion transport</keyword>
<evidence type="ECO:0000256" key="1">
    <source>
        <dbReference type="ARBA" id="ARBA00022448"/>
    </source>
</evidence>
<dbReference type="Pfam" id="PF05405">
    <property type="entry name" value="Mt_ATP-synt_B"/>
    <property type="match status" value="1"/>
</dbReference>
<comment type="subunit">
    <text evidence="8">F-type ATPases have 2 components, CF(1) - the catalytic core - and CF(0) - the membrane proton channel. In yeast, the dimeric form of ATP synthase consists of 17 polypeptides: alpha, beta, gamma, delta, epsilon, 4 (B), 5 (OSCP), 6 (A), 8, 9 (C), d, E (Tim11), f, g, h, i/j and k.</text>
</comment>
<keyword evidence="4 8" id="KW-0999">Mitochondrion inner membrane</keyword>
<dbReference type="InterPro" id="IPR013837">
    <property type="entry name" value="ATP_synth_F0_suB"/>
</dbReference>
<sequence length="246" mass="26953">MSMRLAKSLSGAARLRPTTALLHQHFLPALTTARFQSTSTSTPTTTPDPKSRAQSILDSLPGSSLVSKTAILSSAAGVSIWAISNELYIVNEESIVALSLLSVFAAIGKFGGPLYKEWADTQVNKIRDILNSARADHTQAVKDRIENVSQMATVVEVTRDLFAVSKETAQLEAQAFQLEQQTTFAAEAKSVLDSWVRYEAQVKQRQQKELADTLIAKVKKELENPKTLQSILQQSVQDVERIIAKA</sequence>
<dbReference type="Gene3D" id="1.20.5.2210">
    <property type="match status" value="1"/>
</dbReference>